<proteinExistence type="predicted"/>
<gene>
    <name evidence="2" type="ORF">LEA_13447</name>
</gene>
<reference evidence="2" key="1">
    <citation type="journal article" date="2013" name="Environ. Microbiol.">
        <title>Microbiota from the distal guts of lean and obese adolescents exhibit partial functional redundancy besides clear differences in community structure.</title>
        <authorList>
            <person name="Ferrer M."/>
            <person name="Ruiz A."/>
            <person name="Lanza F."/>
            <person name="Haange S.B."/>
            <person name="Oberbach A."/>
            <person name="Till H."/>
            <person name="Bargiela R."/>
            <person name="Campoy C."/>
            <person name="Segura M.T."/>
            <person name="Richter M."/>
            <person name="von Bergen M."/>
            <person name="Seifert J."/>
            <person name="Suarez A."/>
        </authorList>
    </citation>
    <scope>NUCLEOTIDE SEQUENCE</scope>
</reference>
<dbReference type="EMBL" id="AJWY01009127">
    <property type="protein sequence ID" value="EKC59273.1"/>
    <property type="molecule type" value="Genomic_DNA"/>
</dbReference>
<name>K1SNU7_9ZZZZ</name>
<dbReference type="Pfam" id="PF04085">
    <property type="entry name" value="MreC"/>
    <property type="match status" value="1"/>
</dbReference>
<dbReference type="PANTHER" id="PTHR34138">
    <property type="entry name" value="CELL SHAPE-DETERMINING PROTEIN MREC"/>
    <property type="match status" value="1"/>
</dbReference>
<dbReference type="SUPFAM" id="SSF81660">
    <property type="entry name" value="Metal cation-transporting ATPase, ATP-binding domain N"/>
    <property type="match status" value="1"/>
</dbReference>
<evidence type="ECO:0000313" key="2">
    <source>
        <dbReference type="EMBL" id="EKC59273.1"/>
    </source>
</evidence>
<comment type="caution">
    <text evidence="2">The sequence shown here is derived from an EMBL/GenBank/DDBJ whole genome shotgun (WGS) entry which is preliminary data.</text>
</comment>
<dbReference type="Gene3D" id="3.40.50.1000">
    <property type="entry name" value="HAD superfamily/HAD-like"/>
    <property type="match status" value="1"/>
</dbReference>
<dbReference type="Gene3D" id="3.40.1110.10">
    <property type="entry name" value="Calcium-transporting ATPase, cytoplasmic domain N"/>
    <property type="match status" value="1"/>
</dbReference>
<sequence length="327" mass="35881">WFVFLILEVVSMVLLFQYNSYQGSAWFSSANAVTGKLYEWDANVETFFSLTKVNQELTQRNAYLEQEVQKLSDSLVSVTKDSSIYHRDQFALLRNYRLIPAKVVANSVDKPGNLMTIDKGSADGIHKDMGVISGTGVVGIVYLVAEHYAIVIPVLNTKSNISCMIQNRGYFGYLRWKGGVSDLAYLEEVPRHAHFKLGSADEVLALAAASEKYSAHPIASAIREKANGLKLPELSDYSESAGHGTSAVYNGKTIQCGGSKILSDEQKKIANKDDSVFVIYDGQLIGSLNVSDTVRPEAKEVISQLKALGVKNTVMLTGDRQQPAENV</sequence>
<dbReference type="GO" id="GO:0005886">
    <property type="term" value="C:plasma membrane"/>
    <property type="evidence" value="ECO:0007669"/>
    <property type="project" value="TreeGrafter"/>
</dbReference>
<dbReference type="Gene3D" id="2.40.10.340">
    <property type="entry name" value="Rod shape-determining protein MreC, domain 1"/>
    <property type="match status" value="1"/>
</dbReference>
<dbReference type="PANTHER" id="PTHR34138:SF1">
    <property type="entry name" value="CELL SHAPE-DETERMINING PROTEIN MREC"/>
    <property type="match status" value="1"/>
</dbReference>
<dbReference type="InterPro" id="IPR055342">
    <property type="entry name" value="MreC_beta-barrel_core"/>
</dbReference>
<feature type="domain" description="Rod shape-determining protein MreC beta-barrel core" evidence="1">
    <location>
        <begin position="103"/>
        <end position="198"/>
    </location>
</feature>
<feature type="non-terminal residue" evidence="2">
    <location>
        <position position="1"/>
    </location>
</feature>
<dbReference type="InterPro" id="IPR042177">
    <property type="entry name" value="Cell/Rod_1"/>
</dbReference>
<organism evidence="2">
    <name type="scientific">human gut metagenome</name>
    <dbReference type="NCBI Taxonomy" id="408170"/>
    <lineage>
        <taxon>unclassified sequences</taxon>
        <taxon>metagenomes</taxon>
        <taxon>organismal metagenomes</taxon>
    </lineage>
</organism>
<dbReference type="GO" id="GO:0000166">
    <property type="term" value="F:nucleotide binding"/>
    <property type="evidence" value="ECO:0007669"/>
    <property type="project" value="InterPro"/>
</dbReference>
<evidence type="ECO:0000259" key="1">
    <source>
        <dbReference type="Pfam" id="PF04085"/>
    </source>
</evidence>
<accession>K1SNU7</accession>
<protein>
    <submittedName>
        <fullName evidence="2">Rod shape-determining protein MreC</fullName>
    </submittedName>
</protein>
<dbReference type="InterPro" id="IPR007221">
    <property type="entry name" value="MreC"/>
</dbReference>
<dbReference type="InterPro" id="IPR023299">
    <property type="entry name" value="ATPase_P-typ_cyto_dom_N"/>
</dbReference>
<dbReference type="GO" id="GO:0008360">
    <property type="term" value="P:regulation of cell shape"/>
    <property type="evidence" value="ECO:0007669"/>
    <property type="project" value="InterPro"/>
</dbReference>
<dbReference type="AlphaFoldDB" id="K1SNU7"/>
<feature type="non-terminal residue" evidence="2">
    <location>
        <position position="327"/>
    </location>
</feature>
<dbReference type="Pfam" id="PF00702">
    <property type="entry name" value="Hydrolase"/>
    <property type="match status" value="1"/>
</dbReference>
<dbReference type="InterPro" id="IPR023214">
    <property type="entry name" value="HAD_sf"/>
</dbReference>